<comment type="similarity">
    <text evidence="1 2">Belongs to the UPF0251 family.</text>
</comment>
<name>A0A2G9WSG9_9HYPH</name>
<dbReference type="InterPro" id="IPR002852">
    <property type="entry name" value="UPF0251"/>
</dbReference>
<evidence type="ECO:0000256" key="3">
    <source>
        <dbReference type="SAM" id="MobiDB-lite"/>
    </source>
</evidence>
<gene>
    <name evidence="4" type="ORF">CJ014_19200</name>
</gene>
<dbReference type="EMBL" id="NQVN01000016">
    <property type="protein sequence ID" value="PIO97595.1"/>
    <property type="molecule type" value="Genomic_DNA"/>
</dbReference>
<dbReference type="PANTHER" id="PTHR37478:SF2">
    <property type="entry name" value="UPF0251 PROTEIN TK0562"/>
    <property type="match status" value="1"/>
</dbReference>
<sequence length="137" mass="14644">MLWVHSQNGDGMARPRKPRFVSDDAPVSYFKPQGIPLVSLSEVILTLDGCEALRLVDVESLDQQEAAGRMGVSRSTLSRILAEARRTVAIAITRGLALRIEGGSVTRPRGADCGQRPKATERIGAEGNASGKKTEGS</sequence>
<dbReference type="PANTHER" id="PTHR37478">
    <property type="match status" value="1"/>
</dbReference>
<feature type="region of interest" description="Disordered" evidence="3">
    <location>
        <begin position="106"/>
        <end position="137"/>
    </location>
</feature>
<evidence type="ECO:0000313" key="4">
    <source>
        <dbReference type="EMBL" id="PIO97595.1"/>
    </source>
</evidence>
<organism evidence="4 5">
    <name type="scientific">Pleomorphomonas carboxyditropha</name>
    <dbReference type="NCBI Taxonomy" id="2023338"/>
    <lineage>
        <taxon>Bacteria</taxon>
        <taxon>Pseudomonadati</taxon>
        <taxon>Pseudomonadota</taxon>
        <taxon>Alphaproteobacteria</taxon>
        <taxon>Hyphomicrobiales</taxon>
        <taxon>Pleomorphomonadaceae</taxon>
        <taxon>Pleomorphomonas</taxon>
    </lineage>
</organism>
<evidence type="ECO:0000256" key="2">
    <source>
        <dbReference type="HAMAP-Rule" id="MF_00674"/>
    </source>
</evidence>
<dbReference type="SUPFAM" id="SSF88659">
    <property type="entry name" value="Sigma3 and sigma4 domains of RNA polymerase sigma factors"/>
    <property type="match status" value="1"/>
</dbReference>
<dbReference type="Gene3D" id="1.10.10.10">
    <property type="entry name" value="Winged helix-like DNA-binding domain superfamily/Winged helix DNA-binding domain"/>
    <property type="match status" value="1"/>
</dbReference>
<evidence type="ECO:0000256" key="1">
    <source>
        <dbReference type="ARBA" id="ARBA00009350"/>
    </source>
</evidence>
<dbReference type="InterPro" id="IPR036388">
    <property type="entry name" value="WH-like_DNA-bd_sf"/>
</dbReference>
<protein>
    <recommendedName>
        <fullName evidence="2">UPF0251 protein CJ014_19200</fullName>
    </recommendedName>
</protein>
<dbReference type="AlphaFoldDB" id="A0A2G9WSG9"/>
<evidence type="ECO:0000313" key="5">
    <source>
        <dbReference type="Proteomes" id="UP000231070"/>
    </source>
</evidence>
<reference evidence="4 5" key="1">
    <citation type="submission" date="2017-08" db="EMBL/GenBank/DDBJ databases">
        <title>Pleomorphomonas carboxidotrophicus sp. nov., a new mesophilic hydrogenogenic carboxidotroph.</title>
        <authorList>
            <person name="Esquivel-Elizondo S."/>
            <person name="Krajmalnik-Brown R."/>
            <person name="Maldonado J."/>
        </authorList>
    </citation>
    <scope>NUCLEOTIDE SEQUENCE [LARGE SCALE GENOMIC DNA]</scope>
    <source>
        <strain evidence="4 5">SVCO-16</strain>
    </source>
</reference>
<comment type="caution">
    <text evidence="4">The sequence shown here is derived from an EMBL/GenBank/DDBJ whole genome shotgun (WGS) entry which is preliminary data.</text>
</comment>
<dbReference type="Pfam" id="PF02001">
    <property type="entry name" value="DUF134"/>
    <property type="match status" value="1"/>
</dbReference>
<dbReference type="Proteomes" id="UP000231070">
    <property type="component" value="Unassembled WGS sequence"/>
</dbReference>
<accession>A0A2G9WSG9</accession>
<keyword evidence="5" id="KW-1185">Reference proteome</keyword>
<dbReference type="HAMAP" id="MF_00674">
    <property type="entry name" value="UPF0251"/>
    <property type="match status" value="1"/>
</dbReference>
<proteinExistence type="inferred from homology"/>
<dbReference type="InterPro" id="IPR013324">
    <property type="entry name" value="RNA_pol_sigma_r3/r4-like"/>
</dbReference>